<protein>
    <submittedName>
        <fullName evidence="1">Uncharacterized protein</fullName>
    </submittedName>
</protein>
<accession>A0A016VWN8</accession>
<dbReference type="OrthoDB" id="5864853at2759"/>
<gene>
    <name evidence="1" type="primary">Acey_s0003.g1264</name>
    <name evidence="1" type="ORF">Y032_0003g1264</name>
</gene>
<dbReference type="Proteomes" id="UP000024635">
    <property type="component" value="Unassembled WGS sequence"/>
</dbReference>
<evidence type="ECO:0000313" key="2">
    <source>
        <dbReference type="Proteomes" id="UP000024635"/>
    </source>
</evidence>
<dbReference type="EMBL" id="JARK01001339">
    <property type="protein sequence ID" value="EYC31835.1"/>
    <property type="molecule type" value="Genomic_DNA"/>
</dbReference>
<reference evidence="2" key="1">
    <citation type="journal article" date="2015" name="Nat. Genet.">
        <title>The genome and transcriptome of the zoonotic hookworm Ancylostoma ceylanicum identify infection-specific gene families.</title>
        <authorList>
            <person name="Schwarz E.M."/>
            <person name="Hu Y."/>
            <person name="Antoshechkin I."/>
            <person name="Miller M.M."/>
            <person name="Sternberg P.W."/>
            <person name="Aroian R.V."/>
        </authorList>
    </citation>
    <scope>NUCLEOTIDE SEQUENCE</scope>
    <source>
        <strain evidence="2">HY135</strain>
    </source>
</reference>
<proteinExistence type="predicted"/>
<organism evidence="1 2">
    <name type="scientific">Ancylostoma ceylanicum</name>
    <dbReference type="NCBI Taxonomy" id="53326"/>
    <lineage>
        <taxon>Eukaryota</taxon>
        <taxon>Metazoa</taxon>
        <taxon>Ecdysozoa</taxon>
        <taxon>Nematoda</taxon>
        <taxon>Chromadorea</taxon>
        <taxon>Rhabditida</taxon>
        <taxon>Rhabditina</taxon>
        <taxon>Rhabditomorpha</taxon>
        <taxon>Strongyloidea</taxon>
        <taxon>Ancylostomatidae</taxon>
        <taxon>Ancylostomatinae</taxon>
        <taxon>Ancylostoma</taxon>
    </lineage>
</organism>
<evidence type="ECO:0000313" key="1">
    <source>
        <dbReference type="EMBL" id="EYC31835.1"/>
    </source>
</evidence>
<dbReference type="AlphaFoldDB" id="A0A016VWN8"/>
<sequence length="203" mass="22766">MRRVAASPWYTQSTYSLNIIPEEHIPPVDYDDVVHKDTCESLDRRGKPLAASAYNLTSSQAIAIDGPIEENEAGPHLPVNVRRSCHDISTPRTSSDKALETNIDFGSSGPQRLAQFFSRPFRGIPLKRTKSVSKLEKVVQPYFPSKLPLLVMVVDPVQSTQFSVRLTWILSITDCRVIKNFGHCVELNKPQAFTKIEEKNTVS</sequence>
<keyword evidence="2" id="KW-1185">Reference proteome</keyword>
<comment type="caution">
    <text evidence="1">The sequence shown here is derived from an EMBL/GenBank/DDBJ whole genome shotgun (WGS) entry which is preliminary data.</text>
</comment>
<name>A0A016VWN8_9BILA</name>